<gene>
    <name evidence="15" type="ORF">PLEPLA_LOCUS33806</name>
</gene>
<evidence type="ECO:0000259" key="10">
    <source>
        <dbReference type="Pfam" id="PF16070"/>
    </source>
</evidence>
<dbReference type="Pfam" id="PF23487">
    <property type="entry name" value="Ig_TMEM132_6th"/>
    <property type="match status" value="1"/>
</dbReference>
<evidence type="ECO:0000256" key="7">
    <source>
        <dbReference type="SAM" id="Phobius"/>
    </source>
</evidence>
<feature type="domain" description="Transmembrane protein TMEM132 cohesin-like" evidence="11">
    <location>
        <begin position="410"/>
        <end position="449"/>
    </location>
</feature>
<organism evidence="15 16">
    <name type="scientific">Pleuronectes platessa</name>
    <name type="common">European plaice</name>
    <dbReference type="NCBI Taxonomy" id="8262"/>
    <lineage>
        <taxon>Eukaryota</taxon>
        <taxon>Metazoa</taxon>
        <taxon>Chordata</taxon>
        <taxon>Craniata</taxon>
        <taxon>Vertebrata</taxon>
        <taxon>Euteleostomi</taxon>
        <taxon>Actinopterygii</taxon>
        <taxon>Neopterygii</taxon>
        <taxon>Teleostei</taxon>
        <taxon>Neoteleostei</taxon>
        <taxon>Acanthomorphata</taxon>
        <taxon>Carangaria</taxon>
        <taxon>Pleuronectiformes</taxon>
        <taxon>Pleuronectoidei</taxon>
        <taxon>Pleuronectidae</taxon>
        <taxon>Pleuronectes</taxon>
    </lineage>
</organism>
<dbReference type="Pfam" id="PF23039">
    <property type="entry name" value="TMEM132_3rd"/>
    <property type="match status" value="2"/>
</dbReference>
<dbReference type="InterPro" id="IPR031436">
    <property type="entry name" value="TMEM132_C"/>
</dbReference>
<feature type="domain" description="Transmembrane protein TMEM132 fifth" evidence="13">
    <location>
        <begin position="699"/>
        <end position="842"/>
    </location>
</feature>
<dbReference type="Proteomes" id="UP001153269">
    <property type="component" value="Unassembled WGS sequence"/>
</dbReference>
<comment type="subcellular location">
    <subcellularLocation>
        <location evidence="1">Membrane</location>
        <topology evidence="1">Single-pass type I membrane protein</topology>
    </subcellularLocation>
</comment>
<dbReference type="GO" id="GO:0016020">
    <property type="term" value="C:membrane"/>
    <property type="evidence" value="ECO:0007669"/>
    <property type="project" value="UniProtKB-SubCell"/>
</dbReference>
<keyword evidence="5 7" id="KW-0472">Membrane</keyword>
<protein>
    <recommendedName>
        <fullName evidence="17">Transmembrane protein 132D</fullName>
    </recommendedName>
</protein>
<evidence type="ECO:0008006" key="17">
    <source>
        <dbReference type="Google" id="ProtNLM"/>
    </source>
</evidence>
<sequence>ALLSDTRSPPPPPIVPPCALERAAEWMMATTGNFAEVMLSCALRSLLAAAAAAVFAAVEEDSVPYFPVLEHFLVAGHLWPLSMPLSLCLNGSSSVLSASHHPSYPEMNPQPQRLPTTPPPPFSFVSSAVIPLSNPSSSSLAECQKVAQDLGTSFTPSPVYPTVNFQVVNVDHVFLRQDTPEASVNSSLKAQTQTFYITGAGAGILQSAVNASYGPLTVDAPIHPDLLLRGRRILPVILGRQVRSSSPVVKILFHMPAGSKLTAGQDKSEPGEDKGRKSGGVKAKDGAHCVTAYAFWDTREVRGACLVSPGGFCVAQLKPEPAWFSSSSRSGSSSSEAGKTEGVKGLQGNLVEVYFQSRRDQTGQCSPQDSLQRVGVGRGRGRDSGGSGTPMRRIGSVNLLRTPTGNPTFLRLRLGGAVVIQTSSKPVKTTDVATFYVFLASTSTLEKFHTQSEIGQEEGAESEWKASSEELGKVIDSSWEKSLLYFTLWPKIESTPAGAAVKPGLLFRSARPSDSALWDVRVEPGRGVTPSTVSVVCRRKVATAAKRGLLEVLQLDFMPREASVQMGSQTLSWRLELPGNLKDVGIMRIYTTRRDYVGLAPLVMNTDLLNTAVLTGKAVSVPVKAMAVEADGSVTDVTNSTSCRSTQEDVLKVSEGCDFIYVNGKETRGSNRAMVNFTYGFLTAQLEMSVWMPRLPLIIDVADPELSQIKGWRVPITTGNRRSTWDSEEEEEMRKGRGCMLQYQHSALRVLTPFVAQADGEVMPDSLTGAEPEDYFLGPDWKVDVTSLVRNSLKVAEPEVARVQEGAVLQGRAVGTTTVQVLSPLTSAVLGERAIRVVDDKVSVTELGVQLVSGLSLSLQLSPGSNRALVATATTREMITQLKQEAVVSCWVQFSDGAVAPLELFDRSIYSLTVTTPDDRVATVRRTPLSTYVVAQGEGESRGALVRVELRICEECQKSKRKSKLAVGTGLLRINFQSSSSKAGGGGGGGGDKEDDGGVSEVVGDVKTVTSQRSVTDMDKWSMRSIVPEQQDTTQAETTTSTPVSTRYVQPRVVWIGTTTRAARGTPSPATATTATTALSTPGLNTPVSTAKPEATTVGVAIKGEGQRRSYGNMLDNPNSPPNKDLPEAEVPKMERPKLKTPKIIESDFIQTFRDMSDLEISMYSLVGLSCIAILAFIVNCASYTLCFRKHKTPVQAGPAPNGAPKDHKHDWVWLETNNHSTHNTPAPGGVPAQVSTLKREARRPLESRHSTDSMGHRSMESTLPTISVPPPVPERTATLGRSRTTSQQQQFQGTIIDPMANRSATLLARPHRSEPLHSPTSKRNQVQFTTFTTLDIKHLAALRKNGVDFNWANGQTQQHLIPAEPQAPLPDIPWPVVTLGAHQRFIRPAAVREVNKVAAEISGDSKPSLRRIVAQHLLIVELLYHTGCRTQK</sequence>
<dbReference type="InterPro" id="IPR026307">
    <property type="entry name" value="TMEM132"/>
</dbReference>
<evidence type="ECO:0000256" key="1">
    <source>
        <dbReference type="ARBA" id="ARBA00004479"/>
    </source>
</evidence>
<feature type="domain" description="Transmembrane protein TMEM132 N-terminal" evidence="8">
    <location>
        <begin position="163"/>
        <end position="227"/>
    </location>
</feature>
<feature type="domain" description="Transmembrane protein TMEM132 sixth" evidence="14">
    <location>
        <begin position="843"/>
        <end position="958"/>
    </location>
</feature>
<evidence type="ECO:0000256" key="6">
    <source>
        <dbReference type="SAM" id="MobiDB-lite"/>
    </source>
</evidence>
<feature type="compositionally biased region" description="Low complexity" evidence="6">
    <location>
        <begin position="1028"/>
        <end position="1045"/>
    </location>
</feature>
<feature type="compositionally biased region" description="Low complexity" evidence="6">
    <location>
        <begin position="1062"/>
        <end position="1084"/>
    </location>
</feature>
<comment type="caution">
    <text evidence="15">The sequence shown here is derived from an EMBL/GenBank/DDBJ whole genome shotgun (WGS) entry which is preliminary data.</text>
</comment>
<dbReference type="Pfam" id="PF15706">
    <property type="entry name" value="TMEM132_C"/>
    <property type="match status" value="1"/>
</dbReference>
<evidence type="ECO:0000256" key="5">
    <source>
        <dbReference type="ARBA" id="ARBA00023136"/>
    </source>
</evidence>
<dbReference type="EMBL" id="CADEAL010003879">
    <property type="protein sequence ID" value="CAB1446064.1"/>
    <property type="molecule type" value="Genomic_DNA"/>
</dbReference>
<dbReference type="InterPro" id="IPR055422">
    <property type="entry name" value="Ig_TMEM132_2nd"/>
</dbReference>
<feature type="domain" description="Transmembrane protein TMEM132 second Ig-like" evidence="12">
    <location>
        <begin position="236"/>
        <end position="372"/>
    </location>
</feature>
<feature type="region of interest" description="Disordered" evidence="6">
    <location>
        <begin position="1062"/>
        <end position="1091"/>
    </location>
</feature>
<evidence type="ECO:0000259" key="12">
    <source>
        <dbReference type="Pfam" id="PF23481"/>
    </source>
</evidence>
<name>A0A9N7V5K6_PLEPL</name>
<feature type="region of interest" description="Disordered" evidence="6">
    <location>
        <begin position="261"/>
        <end position="283"/>
    </location>
</feature>
<keyword evidence="3 7" id="KW-0812">Transmembrane</keyword>
<dbReference type="InterPro" id="IPR031435">
    <property type="entry name" value="TMEM132_N"/>
</dbReference>
<evidence type="ECO:0000259" key="9">
    <source>
        <dbReference type="Pfam" id="PF15706"/>
    </source>
</evidence>
<proteinExistence type="inferred from homology"/>
<feature type="compositionally biased region" description="Basic and acidic residues" evidence="6">
    <location>
        <begin position="1240"/>
        <end position="1260"/>
    </location>
</feature>
<dbReference type="Pfam" id="PF15705">
    <property type="entry name" value="TMEM132_N"/>
    <property type="match status" value="1"/>
</dbReference>
<feature type="non-terminal residue" evidence="15">
    <location>
        <position position="1433"/>
    </location>
</feature>
<dbReference type="PANTHER" id="PTHR13388">
    <property type="entry name" value="DETONATOR, ISOFORM E"/>
    <property type="match status" value="1"/>
</dbReference>
<feature type="domain" description="Transmembrane protein family 132 fourth" evidence="10">
    <location>
        <begin position="598"/>
        <end position="695"/>
    </location>
</feature>
<dbReference type="InterPro" id="IPR055421">
    <property type="entry name" value="TMEM132_3rd"/>
</dbReference>
<feature type="domain" description="Transmembrane protein TMEM132 cohesin-like" evidence="11">
    <location>
        <begin position="499"/>
        <end position="596"/>
    </location>
</feature>
<keyword evidence="4 7" id="KW-1133">Transmembrane helix</keyword>
<feature type="region of interest" description="Disordered" evidence="6">
    <location>
        <begin position="359"/>
        <end position="394"/>
    </location>
</feature>
<evidence type="ECO:0000259" key="14">
    <source>
        <dbReference type="Pfam" id="PF23487"/>
    </source>
</evidence>
<evidence type="ECO:0000313" key="15">
    <source>
        <dbReference type="EMBL" id="CAB1446064.1"/>
    </source>
</evidence>
<dbReference type="PANTHER" id="PTHR13388:SF26">
    <property type="entry name" value="SI:DKEY-1D7.3"/>
    <property type="match status" value="1"/>
</dbReference>
<dbReference type="InterPro" id="IPR055424">
    <property type="entry name" value="Ig_TMEM132_6th"/>
</dbReference>
<feature type="domain" description="Transmembrane protein TMEM132 C-terminal" evidence="9">
    <location>
        <begin position="1133"/>
        <end position="1219"/>
    </location>
</feature>
<feature type="compositionally biased region" description="Basic and acidic residues" evidence="6">
    <location>
        <begin position="266"/>
        <end position="283"/>
    </location>
</feature>
<feature type="compositionally biased region" description="Low complexity" evidence="6">
    <location>
        <begin position="1281"/>
        <end position="1293"/>
    </location>
</feature>
<comment type="similarity">
    <text evidence="2">Belongs to the TMEM132 family.</text>
</comment>
<keyword evidence="16" id="KW-1185">Reference proteome</keyword>
<evidence type="ECO:0000256" key="3">
    <source>
        <dbReference type="ARBA" id="ARBA00022692"/>
    </source>
</evidence>
<feature type="region of interest" description="Disordered" evidence="6">
    <location>
        <begin position="978"/>
        <end position="1045"/>
    </location>
</feature>
<feature type="region of interest" description="Disordered" evidence="6">
    <location>
        <begin position="1240"/>
        <end position="1293"/>
    </location>
</feature>
<evidence type="ECO:0000259" key="11">
    <source>
        <dbReference type="Pfam" id="PF23039"/>
    </source>
</evidence>
<dbReference type="Pfam" id="PF23486">
    <property type="entry name" value="Ig_TMEM132_5th"/>
    <property type="match status" value="1"/>
</dbReference>
<evidence type="ECO:0000313" key="16">
    <source>
        <dbReference type="Proteomes" id="UP001153269"/>
    </source>
</evidence>
<dbReference type="InterPro" id="IPR031437">
    <property type="entry name" value="Ig_TMEM132_4th"/>
</dbReference>
<dbReference type="InterPro" id="IPR055423">
    <property type="entry name" value="Ig_TMEM132_5th"/>
</dbReference>
<feature type="transmembrane region" description="Helical" evidence="7">
    <location>
        <begin position="1161"/>
        <end position="1182"/>
    </location>
</feature>
<evidence type="ECO:0000259" key="8">
    <source>
        <dbReference type="Pfam" id="PF15705"/>
    </source>
</evidence>
<feature type="compositionally biased region" description="Basic and acidic residues" evidence="6">
    <location>
        <begin position="1125"/>
        <end position="1135"/>
    </location>
</feature>
<feature type="compositionally biased region" description="Polar residues" evidence="6">
    <location>
        <begin position="362"/>
        <end position="371"/>
    </location>
</feature>
<dbReference type="Pfam" id="PF23481">
    <property type="entry name" value="Ig_TMEM132_2nd"/>
    <property type="match status" value="1"/>
</dbReference>
<reference evidence="15" key="1">
    <citation type="submission" date="2020-03" db="EMBL/GenBank/DDBJ databases">
        <authorList>
            <person name="Weist P."/>
        </authorList>
    </citation>
    <scope>NUCLEOTIDE SEQUENCE</scope>
</reference>
<evidence type="ECO:0000256" key="4">
    <source>
        <dbReference type="ARBA" id="ARBA00022989"/>
    </source>
</evidence>
<accession>A0A9N7V5K6</accession>
<evidence type="ECO:0000256" key="2">
    <source>
        <dbReference type="ARBA" id="ARBA00006166"/>
    </source>
</evidence>
<evidence type="ECO:0000259" key="13">
    <source>
        <dbReference type="Pfam" id="PF23486"/>
    </source>
</evidence>
<dbReference type="Pfam" id="PF16070">
    <property type="entry name" value="Ig_TMEM132_4th"/>
    <property type="match status" value="1"/>
</dbReference>
<feature type="region of interest" description="Disordered" evidence="6">
    <location>
        <begin position="1109"/>
        <end position="1135"/>
    </location>
</feature>